<dbReference type="Gene3D" id="2.60.450.20">
    <property type="match status" value="1"/>
</dbReference>
<dbReference type="PANTHER" id="PTHR10331">
    <property type="entry name" value="T COMPLEX PROTEIN 10"/>
    <property type="match status" value="1"/>
</dbReference>
<evidence type="ECO:0000256" key="2">
    <source>
        <dbReference type="SAM" id="Coils"/>
    </source>
</evidence>
<name>A0A177ATV4_9BILA</name>
<proteinExistence type="inferred from homology"/>
<dbReference type="PANTHER" id="PTHR10331:SF6">
    <property type="entry name" value="SPINDLE ASSEMBLY ABNORMAL 4"/>
    <property type="match status" value="1"/>
</dbReference>
<evidence type="ECO:0000313" key="4">
    <source>
        <dbReference type="Proteomes" id="UP000078046"/>
    </source>
</evidence>
<dbReference type="InterPro" id="IPR047002">
    <property type="entry name" value="Tcp10_C_sf"/>
</dbReference>
<dbReference type="EMBL" id="LWCA01001294">
    <property type="protein sequence ID" value="OAF65436.1"/>
    <property type="molecule type" value="Genomic_DNA"/>
</dbReference>
<feature type="coiled-coil region" evidence="2">
    <location>
        <begin position="235"/>
        <end position="290"/>
    </location>
</feature>
<keyword evidence="4" id="KW-1185">Reference proteome</keyword>
<protein>
    <recommendedName>
        <fullName evidence="5">Centromere protein J C-terminal domain-containing protein</fullName>
    </recommendedName>
</protein>
<organism evidence="3 4">
    <name type="scientific">Intoshia linei</name>
    <dbReference type="NCBI Taxonomy" id="1819745"/>
    <lineage>
        <taxon>Eukaryota</taxon>
        <taxon>Metazoa</taxon>
        <taxon>Spiralia</taxon>
        <taxon>Lophotrochozoa</taxon>
        <taxon>Mesozoa</taxon>
        <taxon>Orthonectida</taxon>
        <taxon>Rhopaluridae</taxon>
        <taxon>Intoshia</taxon>
    </lineage>
</organism>
<comment type="similarity">
    <text evidence="1">Belongs to the TCP10 family.</text>
</comment>
<dbReference type="OrthoDB" id="10252174at2759"/>
<accession>A0A177ATV4</accession>
<reference evidence="3 4" key="1">
    <citation type="submission" date="2016-04" db="EMBL/GenBank/DDBJ databases">
        <title>The genome of Intoshia linei affirms orthonectids as highly simplified spiralians.</title>
        <authorList>
            <person name="Mikhailov K.V."/>
            <person name="Slusarev G.S."/>
            <person name="Nikitin M.A."/>
            <person name="Logacheva M.D."/>
            <person name="Penin A."/>
            <person name="Aleoshin V."/>
            <person name="Panchin Y.V."/>
        </authorList>
    </citation>
    <scope>NUCLEOTIDE SEQUENCE [LARGE SCALE GENOMIC DNA]</scope>
    <source>
        <strain evidence="3">Intl2013</strain>
        <tissue evidence="3">Whole animal</tissue>
    </source>
</reference>
<evidence type="ECO:0008006" key="5">
    <source>
        <dbReference type="Google" id="ProtNLM"/>
    </source>
</evidence>
<gene>
    <name evidence="3" type="ORF">A3Q56_06854</name>
</gene>
<keyword evidence="2" id="KW-0175">Coiled coil</keyword>
<dbReference type="InterPro" id="IPR026581">
    <property type="entry name" value="TCP10L/CENPJ"/>
</dbReference>
<sequence length="508" mass="59045">MKTNEISSYVNKSDKPKPKFTYLKKAVKKINSEKITATAKKEIDEFEMLEKTCKNDNSNGYSESKDHISNSLFNDCMNLNSDNENFFDSESFKENISINHSDKPVVSKLISNLFPVLNEVGYFNKIKINAEKMKSDRKSDLNGNEIVSDWPNIVNEKIKLLQSEIDKYKSETSHIVDLQNLLRKELEKKNIEENEFIKKQSVMEQDFEKYKNEILNKINHEKQMLIGLNRQLISNKSKITNVDKYETIIKQLQDQTTNYKETISKLKMDNERLQKALSDLNISHEKLNQEYMIISKLYADSKITKNQTCLVNGNSKIYKQNSCTNLHNGNNKITSDITQRSNVKSNAFDIYHRKIKMELGNENCYEIVHPNGDIERFYNDNSYSITFKNVPEFNVSNQPHTVIRYSNGDIKRLYQDNREEYEYAASKSVLVSYAGGTTIKTFKSGQIEKTFPDNHKEILFPSGRKKVIHQDGSFHITFLNGETRLYSKEDADKLQKYAHSIQVKQSLH</sequence>
<evidence type="ECO:0000256" key="1">
    <source>
        <dbReference type="ARBA" id="ARBA00005627"/>
    </source>
</evidence>
<comment type="caution">
    <text evidence="3">The sequence shown here is derived from an EMBL/GenBank/DDBJ whole genome shotgun (WGS) entry which is preliminary data.</text>
</comment>
<dbReference type="AlphaFoldDB" id="A0A177ATV4"/>
<dbReference type="Proteomes" id="UP000078046">
    <property type="component" value="Unassembled WGS sequence"/>
</dbReference>
<evidence type="ECO:0000313" key="3">
    <source>
        <dbReference type="EMBL" id="OAF65436.1"/>
    </source>
</evidence>